<sequence>MKRVALIEPVGGHGGMDYYDFGLIINLVKNGCYVKLYTSDNDLSFDGAAGVDVEKCFIGVYGKSNKLLRLVRFFRGLFRACVDASNNKLKNAHFQFFGVSGLELATVIFSRFFFSNIVVTIHDVESFANKQSLLLDKVFYRIVDKVVVHNRVCRNEILERVPEVLNRLSVIPHGNYLDSDFSSIPRELAVAELGGDPSKKMVLFFGQIKKVKGLDVLIHAVSHLKSRRDDFSIVVAGKVWKDDFSIYQDLIDKLDVSDFFKLDIRYIPDEELAVFYSAAYCIVLPYKKIYQSGVLLMAMSFGVPVIVSSLPGMLEVVDDGKNGFVFESGNALSLADKIDYALSNTAVVDEVKGSALNLMRLNYSWEVVAKDTAVLYVS</sequence>
<dbReference type="RefSeq" id="WP_170160142.1">
    <property type="nucleotide sequence ID" value="NZ_RBXP01000011.1"/>
</dbReference>
<dbReference type="CDD" id="cd03801">
    <property type="entry name" value="GT4_PimA-like"/>
    <property type="match status" value="1"/>
</dbReference>
<evidence type="ECO:0000313" key="4">
    <source>
        <dbReference type="Proteomes" id="UP000270626"/>
    </source>
</evidence>
<dbReference type="InterPro" id="IPR001296">
    <property type="entry name" value="Glyco_trans_1"/>
</dbReference>
<dbReference type="EMBL" id="RBXP01000011">
    <property type="protein sequence ID" value="RKT60442.1"/>
    <property type="molecule type" value="Genomic_DNA"/>
</dbReference>
<reference evidence="3 4" key="1">
    <citation type="submission" date="2018-10" db="EMBL/GenBank/DDBJ databases">
        <title>Genomic Encyclopedia of Type Strains, Phase IV (KMG-IV): sequencing the most valuable type-strain genomes for metagenomic binning, comparative biology and taxonomic classification.</title>
        <authorList>
            <person name="Goeker M."/>
        </authorList>
    </citation>
    <scope>NUCLEOTIDE SEQUENCE [LARGE SCALE GENOMIC DNA]</scope>
    <source>
        <strain evidence="3 4">DSM 23841</strain>
    </source>
</reference>
<organism evidence="3 4">
    <name type="scientific">Azonexus fungiphilus</name>
    <dbReference type="NCBI Taxonomy" id="146940"/>
    <lineage>
        <taxon>Bacteria</taxon>
        <taxon>Pseudomonadati</taxon>
        <taxon>Pseudomonadota</taxon>
        <taxon>Betaproteobacteria</taxon>
        <taxon>Rhodocyclales</taxon>
        <taxon>Azonexaceae</taxon>
        <taxon>Azonexus</taxon>
    </lineage>
</organism>
<gene>
    <name evidence="3" type="ORF">DFR40_0576</name>
</gene>
<dbReference type="Gene3D" id="3.40.50.2000">
    <property type="entry name" value="Glycogen Phosphorylase B"/>
    <property type="match status" value="2"/>
</dbReference>
<proteinExistence type="predicted"/>
<feature type="domain" description="Glycosyl transferase family 1" evidence="2">
    <location>
        <begin position="194"/>
        <end position="345"/>
    </location>
</feature>
<accession>A0A495WFF9</accession>
<dbReference type="SUPFAM" id="SSF53756">
    <property type="entry name" value="UDP-Glycosyltransferase/glycogen phosphorylase"/>
    <property type="match status" value="1"/>
</dbReference>
<name>A0A495WFF9_9RHOO</name>
<dbReference type="Proteomes" id="UP000270626">
    <property type="component" value="Unassembled WGS sequence"/>
</dbReference>
<comment type="caution">
    <text evidence="3">The sequence shown here is derived from an EMBL/GenBank/DDBJ whole genome shotgun (WGS) entry which is preliminary data.</text>
</comment>
<keyword evidence="4" id="KW-1185">Reference proteome</keyword>
<evidence type="ECO:0000313" key="3">
    <source>
        <dbReference type="EMBL" id="RKT60442.1"/>
    </source>
</evidence>
<protein>
    <submittedName>
        <fullName evidence="3">Glycosyltransferase involved in cell wall biosynthesis</fullName>
    </submittedName>
</protein>
<dbReference type="GO" id="GO:0009103">
    <property type="term" value="P:lipopolysaccharide biosynthetic process"/>
    <property type="evidence" value="ECO:0007669"/>
    <property type="project" value="TreeGrafter"/>
</dbReference>
<keyword evidence="1 3" id="KW-0808">Transferase</keyword>
<evidence type="ECO:0000256" key="1">
    <source>
        <dbReference type="ARBA" id="ARBA00022679"/>
    </source>
</evidence>
<dbReference type="AlphaFoldDB" id="A0A495WFF9"/>
<dbReference type="Pfam" id="PF00534">
    <property type="entry name" value="Glycos_transf_1"/>
    <property type="match status" value="1"/>
</dbReference>
<evidence type="ECO:0000259" key="2">
    <source>
        <dbReference type="Pfam" id="PF00534"/>
    </source>
</evidence>
<dbReference type="GO" id="GO:0016757">
    <property type="term" value="F:glycosyltransferase activity"/>
    <property type="evidence" value="ECO:0007669"/>
    <property type="project" value="InterPro"/>
</dbReference>
<dbReference type="PANTHER" id="PTHR46401:SF2">
    <property type="entry name" value="GLYCOSYLTRANSFERASE WBBK-RELATED"/>
    <property type="match status" value="1"/>
</dbReference>
<dbReference type="PANTHER" id="PTHR46401">
    <property type="entry name" value="GLYCOSYLTRANSFERASE WBBK-RELATED"/>
    <property type="match status" value="1"/>
</dbReference>